<evidence type="ECO:0000313" key="1">
    <source>
        <dbReference type="EMBL" id="KAL2328116.1"/>
    </source>
</evidence>
<accession>A0ABD1LXA5</accession>
<dbReference type="PANTHER" id="PTHR34659:SF13">
    <property type="entry name" value="SMP-LTD DOMAIN-CONTAINING PROTEIN"/>
    <property type="match status" value="1"/>
</dbReference>
<evidence type="ECO:0000313" key="2">
    <source>
        <dbReference type="Proteomes" id="UP001603857"/>
    </source>
</evidence>
<proteinExistence type="predicted"/>
<organism evidence="1 2">
    <name type="scientific">Flemingia macrophylla</name>
    <dbReference type="NCBI Taxonomy" id="520843"/>
    <lineage>
        <taxon>Eukaryota</taxon>
        <taxon>Viridiplantae</taxon>
        <taxon>Streptophyta</taxon>
        <taxon>Embryophyta</taxon>
        <taxon>Tracheophyta</taxon>
        <taxon>Spermatophyta</taxon>
        <taxon>Magnoliopsida</taxon>
        <taxon>eudicotyledons</taxon>
        <taxon>Gunneridae</taxon>
        <taxon>Pentapetalae</taxon>
        <taxon>rosids</taxon>
        <taxon>fabids</taxon>
        <taxon>Fabales</taxon>
        <taxon>Fabaceae</taxon>
        <taxon>Papilionoideae</taxon>
        <taxon>50 kb inversion clade</taxon>
        <taxon>NPAAA clade</taxon>
        <taxon>indigoferoid/millettioid clade</taxon>
        <taxon>Phaseoleae</taxon>
        <taxon>Flemingia</taxon>
    </lineage>
</organism>
<dbReference type="Proteomes" id="UP001603857">
    <property type="component" value="Unassembled WGS sequence"/>
</dbReference>
<keyword evidence="2" id="KW-1185">Reference proteome</keyword>
<protein>
    <submittedName>
        <fullName evidence="1">Uncharacterized protein</fullName>
    </submittedName>
</protein>
<dbReference type="AlphaFoldDB" id="A0ABD1LXA5"/>
<dbReference type="InterPro" id="IPR053273">
    <property type="entry name" value="CST_Regulator"/>
</dbReference>
<comment type="caution">
    <text evidence="1">The sequence shown here is derived from an EMBL/GenBank/DDBJ whole genome shotgun (WGS) entry which is preliminary data.</text>
</comment>
<gene>
    <name evidence="1" type="ORF">Fmac_021543</name>
</gene>
<name>A0ABD1LXA5_9FABA</name>
<reference evidence="1 2" key="1">
    <citation type="submission" date="2024-08" db="EMBL/GenBank/DDBJ databases">
        <title>Insights into the chromosomal genome structure of Flemingia macrophylla.</title>
        <authorList>
            <person name="Ding Y."/>
            <person name="Zhao Y."/>
            <person name="Bi W."/>
            <person name="Wu M."/>
            <person name="Zhao G."/>
            <person name="Gong Y."/>
            <person name="Li W."/>
            <person name="Zhang P."/>
        </authorList>
    </citation>
    <scope>NUCLEOTIDE SEQUENCE [LARGE SCALE GENOMIC DNA]</scope>
    <source>
        <strain evidence="1">DYQJB</strain>
        <tissue evidence="1">Leaf</tissue>
    </source>
</reference>
<sequence>MITMNVKGMRWVGNMYQKFENMFLEAEDVMYEDTVKYIENQMQAVGKSVKKFYSDIVDDLLPSDEEIDIEFPIDKLADARFGKKPFQVYKERHVKADTNPTTEDSWNEHVDSDASFAASYYRTSKSYASTSLRNSVKESNFSSPSRRYVRRMDVRSNLGIDENQVNKKVAATKIINETTLAETDTCRTSHSCETSNENRNQYNGISVSKSDSTEVRRIPKWYDETMDVKSNLGIYENQVNKKVNATKIINETTLAETDTCKTSQSCEISKENLNQNNGISVSKPASTEVTMLASETDCSNEIEKASTKQLPDVQELGKSAEEKQIHANSSSSCVSFAEPVEQDHTPMQEDNLKLEEACVMLNIDEIQLPPKASGNVNTNKKKKRLAFSLSKKSARKQEYKDLAAWHLKSEKVMEDCMENSDPTSPQDQKKILLSSMCEPDWELL</sequence>
<dbReference type="PANTHER" id="PTHR34659">
    <property type="entry name" value="BNAA05G11610D PROTEIN"/>
    <property type="match status" value="1"/>
</dbReference>
<dbReference type="EMBL" id="JBGMDY010000007">
    <property type="protein sequence ID" value="KAL2328116.1"/>
    <property type="molecule type" value="Genomic_DNA"/>
</dbReference>